<evidence type="ECO:0000313" key="2">
    <source>
        <dbReference type="EMBL" id="SPJ29367.1"/>
    </source>
</evidence>
<dbReference type="Proteomes" id="UP000244898">
    <property type="component" value="Unassembled WGS sequence"/>
</dbReference>
<evidence type="ECO:0000256" key="1">
    <source>
        <dbReference type="SAM" id="MobiDB-lite"/>
    </source>
</evidence>
<reference evidence="3" key="1">
    <citation type="submission" date="2018-03" db="EMBL/GenBank/DDBJ databases">
        <authorList>
            <person name="Rodrigo-Torres L."/>
            <person name="Arahal R. D."/>
            <person name="Lucena T."/>
        </authorList>
    </citation>
    <scope>NUCLEOTIDE SEQUENCE [LARGE SCALE GENOMIC DNA]</scope>
    <source>
        <strain evidence="3">CECT 7615</strain>
    </source>
</reference>
<dbReference type="RefSeq" id="WP_165821441.1">
    <property type="nucleotide sequence ID" value="NZ_ONZG01000007.1"/>
</dbReference>
<feature type="region of interest" description="Disordered" evidence="1">
    <location>
        <begin position="1"/>
        <end position="32"/>
    </location>
</feature>
<feature type="compositionally biased region" description="Basic and acidic residues" evidence="1">
    <location>
        <begin position="14"/>
        <end position="32"/>
    </location>
</feature>
<keyword evidence="3" id="KW-1185">Reference proteome</keyword>
<accession>A0A2R8CAA8</accession>
<evidence type="ECO:0000313" key="3">
    <source>
        <dbReference type="Proteomes" id="UP000244898"/>
    </source>
</evidence>
<name>A0A2R8CAA8_9RHOB</name>
<dbReference type="EMBL" id="ONZG01000007">
    <property type="protein sequence ID" value="SPJ29367.1"/>
    <property type="molecule type" value="Genomic_DNA"/>
</dbReference>
<proteinExistence type="predicted"/>
<gene>
    <name evidence="2" type="ORF">TRM7615_02882</name>
</gene>
<sequence length="53" mass="6226">MIQKKVPYLPGKKLSKDEQTDHAAREILHDEKVAREEKTKRLKAARLKREADQ</sequence>
<organism evidence="2 3">
    <name type="scientific">Falsiruegeria mediterranea M17</name>
    <dbReference type="NCBI Taxonomy" id="1200281"/>
    <lineage>
        <taxon>Bacteria</taxon>
        <taxon>Pseudomonadati</taxon>
        <taxon>Pseudomonadota</taxon>
        <taxon>Alphaproteobacteria</taxon>
        <taxon>Rhodobacterales</taxon>
        <taxon>Roseobacteraceae</taxon>
        <taxon>Falsiruegeria</taxon>
    </lineage>
</organism>
<protein>
    <submittedName>
        <fullName evidence="2">Uncharacterized protein</fullName>
    </submittedName>
</protein>
<dbReference type="AlphaFoldDB" id="A0A2R8CAA8"/>